<dbReference type="EMBL" id="CP036526">
    <property type="protein sequence ID" value="QDT09638.1"/>
    <property type="molecule type" value="Genomic_DNA"/>
</dbReference>
<protein>
    <submittedName>
        <fullName evidence="1">Uncharacterized protein</fullName>
    </submittedName>
</protein>
<dbReference type="AlphaFoldDB" id="A0A517NR87"/>
<sequence>MDEDSVEYDVSYLTAAGSREVSDLKGDILEGRYSVIRSQLAYIAHHVVRSSSLEEVRNCPKQKMAMYWKPWAGSRCSFEPTKSTWARNRA</sequence>
<dbReference type="RefSeq" id="WP_145417193.1">
    <property type="nucleotide sequence ID" value="NZ_CP036526.1"/>
</dbReference>
<name>A0A517NR87_9BACT</name>
<organism evidence="1 2">
    <name type="scientific">Stieleria marina</name>
    <dbReference type="NCBI Taxonomy" id="1930275"/>
    <lineage>
        <taxon>Bacteria</taxon>
        <taxon>Pseudomonadati</taxon>
        <taxon>Planctomycetota</taxon>
        <taxon>Planctomycetia</taxon>
        <taxon>Pirellulales</taxon>
        <taxon>Pirellulaceae</taxon>
        <taxon>Stieleria</taxon>
    </lineage>
</organism>
<evidence type="ECO:0000313" key="2">
    <source>
        <dbReference type="Proteomes" id="UP000319817"/>
    </source>
</evidence>
<accession>A0A517NR87</accession>
<dbReference type="Proteomes" id="UP000319817">
    <property type="component" value="Chromosome"/>
</dbReference>
<reference evidence="1 2" key="1">
    <citation type="submission" date="2019-02" db="EMBL/GenBank/DDBJ databases">
        <title>Deep-cultivation of Planctomycetes and their phenomic and genomic characterization uncovers novel biology.</title>
        <authorList>
            <person name="Wiegand S."/>
            <person name="Jogler M."/>
            <person name="Boedeker C."/>
            <person name="Pinto D."/>
            <person name="Vollmers J."/>
            <person name="Rivas-Marin E."/>
            <person name="Kohn T."/>
            <person name="Peeters S.H."/>
            <person name="Heuer A."/>
            <person name="Rast P."/>
            <person name="Oberbeckmann S."/>
            <person name="Bunk B."/>
            <person name="Jeske O."/>
            <person name="Meyerdierks A."/>
            <person name="Storesund J.E."/>
            <person name="Kallscheuer N."/>
            <person name="Luecker S."/>
            <person name="Lage O.M."/>
            <person name="Pohl T."/>
            <person name="Merkel B.J."/>
            <person name="Hornburger P."/>
            <person name="Mueller R.-W."/>
            <person name="Bruemmer F."/>
            <person name="Labrenz M."/>
            <person name="Spormann A.M."/>
            <person name="Op den Camp H."/>
            <person name="Overmann J."/>
            <person name="Amann R."/>
            <person name="Jetten M.S.M."/>
            <person name="Mascher T."/>
            <person name="Medema M.H."/>
            <person name="Devos D.P."/>
            <person name="Kaster A.-K."/>
            <person name="Ovreas L."/>
            <person name="Rohde M."/>
            <person name="Galperin M.Y."/>
            <person name="Jogler C."/>
        </authorList>
    </citation>
    <scope>NUCLEOTIDE SEQUENCE [LARGE SCALE GENOMIC DNA]</scope>
    <source>
        <strain evidence="1 2">K23_9</strain>
    </source>
</reference>
<gene>
    <name evidence="1" type="ORF">K239x_15860</name>
</gene>
<keyword evidence="2" id="KW-1185">Reference proteome</keyword>
<proteinExistence type="predicted"/>
<evidence type="ECO:0000313" key="1">
    <source>
        <dbReference type="EMBL" id="QDT09638.1"/>
    </source>
</evidence>